<keyword evidence="3" id="KW-1185">Reference proteome</keyword>
<organism evidence="2 3">
    <name type="scientific">Actinomadura fulvescens</name>
    <dbReference type="NCBI Taxonomy" id="46160"/>
    <lineage>
        <taxon>Bacteria</taxon>
        <taxon>Bacillati</taxon>
        <taxon>Actinomycetota</taxon>
        <taxon>Actinomycetes</taxon>
        <taxon>Streptosporangiales</taxon>
        <taxon>Thermomonosporaceae</taxon>
        <taxon>Actinomadura</taxon>
    </lineage>
</organism>
<evidence type="ECO:0000313" key="2">
    <source>
        <dbReference type="EMBL" id="GAA2593586.1"/>
    </source>
</evidence>
<accession>A0ABP6BZY5</accession>
<proteinExistence type="predicted"/>
<dbReference type="EMBL" id="BAAATD010000003">
    <property type="protein sequence ID" value="GAA2593586.1"/>
    <property type="molecule type" value="Genomic_DNA"/>
</dbReference>
<reference evidence="3" key="1">
    <citation type="journal article" date="2019" name="Int. J. Syst. Evol. Microbiol.">
        <title>The Global Catalogue of Microorganisms (GCM) 10K type strain sequencing project: providing services to taxonomists for standard genome sequencing and annotation.</title>
        <authorList>
            <consortium name="The Broad Institute Genomics Platform"/>
            <consortium name="The Broad Institute Genome Sequencing Center for Infectious Disease"/>
            <person name="Wu L."/>
            <person name="Ma J."/>
        </authorList>
    </citation>
    <scope>NUCLEOTIDE SEQUENCE [LARGE SCALE GENOMIC DNA]</scope>
    <source>
        <strain evidence="3">JCM 6833</strain>
    </source>
</reference>
<evidence type="ECO:0000313" key="3">
    <source>
        <dbReference type="Proteomes" id="UP001501509"/>
    </source>
</evidence>
<feature type="compositionally biased region" description="Low complexity" evidence="1">
    <location>
        <begin position="284"/>
        <end position="293"/>
    </location>
</feature>
<evidence type="ECO:0000256" key="1">
    <source>
        <dbReference type="SAM" id="MobiDB-lite"/>
    </source>
</evidence>
<comment type="caution">
    <text evidence="2">The sequence shown here is derived from an EMBL/GenBank/DDBJ whole genome shotgun (WGS) entry which is preliminary data.</text>
</comment>
<protein>
    <submittedName>
        <fullName evidence="2">Uncharacterized protein</fullName>
    </submittedName>
</protein>
<name>A0ABP6BZY5_9ACTN</name>
<feature type="region of interest" description="Disordered" evidence="1">
    <location>
        <begin position="284"/>
        <end position="311"/>
    </location>
</feature>
<dbReference type="Proteomes" id="UP001501509">
    <property type="component" value="Unassembled WGS sequence"/>
</dbReference>
<sequence>MQVGQTEAASLAAARVREVTGATDDRIRLATEFYVAAGRGHRSCRSYGRAELAFLRWAIARGVLNPPTAATPGSPWWRAVNDRLLCDKIEAALLRETGAGRPSAHSVGLWGEFLRVPTPAAWYRAHNSSIVAGYLENVALAEAELAAERFMMNVALLRVLYTHALVARPRLALGSFGTVGRLAGDPRRGSVGFFLDLRRAFPERYPLTGLTVEDLVAAEGSLPRLLDFGVIAPRLTGLYSFAATWLGEPRVLELIDDGVPCYAFPTVWRDLWREAADGGPLTRATAYATGAGRPRPRPHRRAASPVRDHDG</sequence>
<gene>
    <name evidence="2" type="ORF">GCM10010411_28390</name>
</gene>